<sequence>MYGEDVSQASATAHFCAAMMIVTRLAVLSLSRIKDRESRKLPLHWAQSRHPVNPPPQQHTGTAVSLTSSRPKHPPSPIAYSVRLPATCRLRASPQS</sequence>
<feature type="transmembrane region" description="Helical" evidence="2">
    <location>
        <begin position="12"/>
        <end position="30"/>
    </location>
</feature>
<feature type="compositionally biased region" description="Polar residues" evidence="1">
    <location>
        <begin position="58"/>
        <end position="69"/>
    </location>
</feature>
<organism evidence="3 4">
    <name type="scientific">Periconia macrospinosa</name>
    <dbReference type="NCBI Taxonomy" id="97972"/>
    <lineage>
        <taxon>Eukaryota</taxon>
        <taxon>Fungi</taxon>
        <taxon>Dikarya</taxon>
        <taxon>Ascomycota</taxon>
        <taxon>Pezizomycotina</taxon>
        <taxon>Dothideomycetes</taxon>
        <taxon>Pleosporomycetidae</taxon>
        <taxon>Pleosporales</taxon>
        <taxon>Massarineae</taxon>
        <taxon>Periconiaceae</taxon>
        <taxon>Periconia</taxon>
    </lineage>
</organism>
<dbReference type="Proteomes" id="UP000244855">
    <property type="component" value="Unassembled WGS sequence"/>
</dbReference>
<dbReference type="EMBL" id="KZ805398">
    <property type="protein sequence ID" value="PVH99144.1"/>
    <property type="molecule type" value="Genomic_DNA"/>
</dbReference>
<gene>
    <name evidence="3" type="ORF">DM02DRAFT_440689</name>
</gene>
<reference evidence="3 4" key="1">
    <citation type="journal article" date="2018" name="Sci. Rep.">
        <title>Comparative genomics provides insights into the lifestyle and reveals functional heterogeneity of dark septate endophytic fungi.</title>
        <authorList>
            <person name="Knapp D.G."/>
            <person name="Nemeth J.B."/>
            <person name="Barry K."/>
            <person name="Hainaut M."/>
            <person name="Henrissat B."/>
            <person name="Johnson J."/>
            <person name="Kuo A."/>
            <person name="Lim J.H.P."/>
            <person name="Lipzen A."/>
            <person name="Nolan M."/>
            <person name="Ohm R.A."/>
            <person name="Tamas L."/>
            <person name="Grigoriev I.V."/>
            <person name="Spatafora J.W."/>
            <person name="Nagy L.G."/>
            <person name="Kovacs G.M."/>
        </authorList>
    </citation>
    <scope>NUCLEOTIDE SEQUENCE [LARGE SCALE GENOMIC DNA]</scope>
    <source>
        <strain evidence="3 4">DSE2036</strain>
    </source>
</reference>
<evidence type="ECO:0000256" key="2">
    <source>
        <dbReference type="SAM" id="Phobius"/>
    </source>
</evidence>
<evidence type="ECO:0000313" key="3">
    <source>
        <dbReference type="EMBL" id="PVH99144.1"/>
    </source>
</evidence>
<keyword evidence="2" id="KW-1133">Transmembrane helix</keyword>
<evidence type="ECO:0000313" key="4">
    <source>
        <dbReference type="Proteomes" id="UP000244855"/>
    </source>
</evidence>
<keyword evidence="2" id="KW-0812">Transmembrane</keyword>
<dbReference type="AlphaFoldDB" id="A0A2V1DPP3"/>
<keyword evidence="2" id="KW-0472">Membrane</keyword>
<keyword evidence="4" id="KW-1185">Reference proteome</keyword>
<name>A0A2V1DPP3_9PLEO</name>
<protein>
    <submittedName>
        <fullName evidence="3">Uncharacterized protein</fullName>
    </submittedName>
</protein>
<accession>A0A2V1DPP3</accession>
<feature type="region of interest" description="Disordered" evidence="1">
    <location>
        <begin position="44"/>
        <end position="79"/>
    </location>
</feature>
<proteinExistence type="predicted"/>
<evidence type="ECO:0000256" key="1">
    <source>
        <dbReference type="SAM" id="MobiDB-lite"/>
    </source>
</evidence>